<dbReference type="Gene3D" id="2.60.40.200">
    <property type="entry name" value="Superoxide dismutase, copper/zinc binding domain"/>
    <property type="match status" value="1"/>
</dbReference>
<keyword evidence="3" id="KW-0862">Zinc</keyword>
<keyword evidence="3" id="KW-0186">Copper</keyword>
<comment type="similarity">
    <text evidence="1 3">Belongs to the Cu-Zn superoxide dismutase family.</text>
</comment>
<dbReference type="InterPro" id="IPR001424">
    <property type="entry name" value="SOD_Cu_Zn_dom"/>
</dbReference>
<dbReference type="EMBL" id="BAAADS010000018">
    <property type="protein sequence ID" value="GAA0606716.1"/>
    <property type="molecule type" value="Genomic_DNA"/>
</dbReference>
<evidence type="ECO:0000259" key="4">
    <source>
        <dbReference type="Pfam" id="PF00080"/>
    </source>
</evidence>
<accession>A0ABN1G979</accession>
<dbReference type="PANTHER" id="PTHR10003">
    <property type="entry name" value="SUPEROXIDE DISMUTASE CU-ZN -RELATED"/>
    <property type="match status" value="1"/>
</dbReference>
<comment type="function">
    <text evidence="2">Destroys radicals which are normally produced within the cells and which are toxic to biological systems. May play a role in favoring mycobacterial survival in phagocytes.</text>
</comment>
<evidence type="ECO:0000313" key="5">
    <source>
        <dbReference type="EMBL" id="GAA0606716.1"/>
    </source>
</evidence>
<dbReference type="SUPFAM" id="SSF49329">
    <property type="entry name" value="Cu,Zn superoxide dismutase-like"/>
    <property type="match status" value="1"/>
</dbReference>
<evidence type="ECO:0000313" key="6">
    <source>
        <dbReference type="Proteomes" id="UP001500866"/>
    </source>
</evidence>
<organism evidence="5 6">
    <name type="scientific">Virgibacillus siamensis</name>
    <dbReference type="NCBI Taxonomy" id="480071"/>
    <lineage>
        <taxon>Bacteria</taxon>
        <taxon>Bacillati</taxon>
        <taxon>Bacillota</taxon>
        <taxon>Bacilli</taxon>
        <taxon>Bacillales</taxon>
        <taxon>Bacillaceae</taxon>
        <taxon>Virgibacillus</taxon>
    </lineage>
</organism>
<reference evidence="5 6" key="1">
    <citation type="journal article" date="2019" name="Int. J. Syst. Evol. Microbiol.">
        <title>The Global Catalogue of Microorganisms (GCM) 10K type strain sequencing project: providing services to taxonomists for standard genome sequencing and annotation.</title>
        <authorList>
            <consortium name="The Broad Institute Genomics Platform"/>
            <consortium name="The Broad Institute Genome Sequencing Center for Infectious Disease"/>
            <person name="Wu L."/>
            <person name="Ma J."/>
        </authorList>
    </citation>
    <scope>NUCLEOTIDE SEQUENCE [LARGE SCALE GENOMIC DNA]</scope>
    <source>
        <strain evidence="5 6">JCM 15395</strain>
    </source>
</reference>
<keyword evidence="3" id="KW-0479">Metal-binding</keyword>
<dbReference type="InterPro" id="IPR036423">
    <property type="entry name" value="SOD-like_Cu/Zn_dom_sf"/>
</dbReference>
<evidence type="ECO:0000256" key="1">
    <source>
        <dbReference type="ARBA" id="ARBA00010457"/>
    </source>
</evidence>
<comment type="caution">
    <text evidence="5">The sequence shown here is derived from an EMBL/GenBank/DDBJ whole genome shotgun (WGS) entry which is preliminary data.</text>
</comment>
<evidence type="ECO:0000256" key="2">
    <source>
        <dbReference type="ARBA" id="ARBA00024900"/>
    </source>
</evidence>
<keyword evidence="6" id="KW-1185">Reference proteome</keyword>
<comment type="cofactor">
    <cofactor evidence="3">
        <name>Zn(2+)</name>
        <dbReference type="ChEBI" id="CHEBI:29105"/>
    </cofactor>
    <text evidence="3">Binds 1 zinc ion per subunit.</text>
</comment>
<name>A0ABN1G979_9BACI</name>
<dbReference type="PRINTS" id="PR00068">
    <property type="entry name" value="CUZNDISMTASE"/>
</dbReference>
<dbReference type="Pfam" id="PF00080">
    <property type="entry name" value="Sod_Cu"/>
    <property type="match status" value="1"/>
</dbReference>
<dbReference type="InterPro" id="IPR018152">
    <property type="entry name" value="SOD_Cu/Zn_BS"/>
</dbReference>
<dbReference type="Proteomes" id="UP001500866">
    <property type="component" value="Unassembled WGS sequence"/>
</dbReference>
<protein>
    <recommendedName>
        <fullName evidence="3">Superoxide dismutase [Cu-Zn]</fullName>
        <ecNumber evidence="3">1.15.1.1</ecNumber>
    </recommendedName>
</protein>
<feature type="domain" description="Superoxide dismutase copper/zinc binding" evidence="4">
    <location>
        <begin position="52"/>
        <end position="183"/>
    </location>
</feature>
<dbReference type="CDD" id="cd00305">
    <property type="entry name" value="Cu-Zn_Superoxide_Dismutase"/>
    <property type="match status" value="1"/>
</dbReference>
<dbReference type="InterPro" id="IPR024134">
    <property type="entry name" value="SOD_Cu/Zn_/chaperone"/>
</dbReference>
<dbReference type="PROSITE" id="PS00332">
    <property type="entry name" value="SOD_CU_ZN_2"/>
    <property type="match status" value="1"/>
</dbReference>
<sequence length="185" mass="20109">MRKWLLFLPLGIFLILGAWTMDKQSMKSAHEMKEPPKSVTVTLFNKDKEKVGTAELKQLHDKVEISLDAKNLPPGEHGFHIHQTGVCEAPAFESAGGHFNPTDAKHGFKHPKGPHAGDLPNIKVNKAGKVTTKGVNDMVTLMEGKQNSLLDDDGSALVIHAKPDDYISQPSGDAGERIACGVIEQ</sequence>
<comment type="cofactor">
    <cofactor evidence="3">
        <name>Cu cation</name>
        <dbReference type="ChEBI" id="CHEBI:23378"/>
    </cofactor>
    <text evidence="3">Binds 1 copper ion per subunit.</text>
</comment>
<dbReference type="RefSeq" id="WP_343813584.1">
    <property type="nucleotide sequence ID" value="NZ_BAAADS010000018.1"/>
</dbReference>
<comment type="catalytic activity">
    <reaction evidence="3">
        <text>2 superoxide + 2 H(+) = H2O2 + O2</text>
        <dbReference type="Rhea" id="RHEA:20696"/>
        <dbReference type="ChEBI" id="CHEBI:15378"/>
        <dbReference type="ChEBI" id="CHEBI:15379"/>
        <dbReference type="ChEBI" id="CHEBI:16240"/>
        <dbReference type="ChEBI" id="CHEBI:18421"/>
        <dbReference type="EC" id="1.15.1.1"/>
    </reaction>
</comment>
<evidence type="ECO:0000256" key="3">
    <source>
        <dbReference type="RuleBase" id="RU000393"/>
    </source>
</evidence>
<dbReference type="EC" id="1.15.1.1" evidence="3"/>
<proteinExistence type="inferred from homology"/>
<gene>
    <name evidence="5" type="ORF">GCM10009001_24950</name>
</gene>
<keyword evidence="3" id="KW-0560">Oxidoreductase</keyword>